<organism evidence="2 3">
    <name type="scientific">Pseudomonas graminis</name>
    <dbReference type="NCBI Taxonomy" id="158627"/>
    <lineage>
        <taxon>Bacteria</taxon>
        <taxon>Pseudomonadati</taxon>
        <taxon>Pseudomonadota</taxon>
        <taxon>Gammaproteobacteria</taxon>
        <taxon>Pseudomonadales</taxon>
        <taxon>Pseudomonadaceae</taxon>
        <taxon>Pseudomonas</taxon>
    </lineage>
</organism>
<reference evidence="2 3" key="1">
    <citation type="submission" date="2016-10" db="EMBL/GenBank/DDBJ databases">
        <authorList>
            <person name="de Groot N.N."/>
        </authorList>
    </citation>
    <scope>NUCLEOTIDE SEQUENCE [LARGE SCALE GENOMIC DNA]</scope>
    <source>
        <strain evidence="2 3">DSM 11363</strain>
    </source>
</reference>
<sequence length="166" mass="17757">MTDTLNVPPLIELPESLSPLFLAAGWPSTSTVPLPRYVPHDHPAAALLKQLAGVQVGICGAGEECATSDVAFGTFEHLHESEDFLEWEQRLGTTLVSIAEVHHGHGALLIDEKGCCYLLSLIHDGLCIQGLGFVQAMENLIFGRKTGEQAQLATPGAIPIFFTGTL</sequence>
<dbReference type="OrthoDB" id="7608789at2"/>
<reference evidence="1" key="2">
    <citation type="journal article" date="2020" name="mSystems">
        <title>Genome- and Community-Level Interaction Insights into Carbon Utilization and Element Cycling Functions of Hydrothermarchaeota in Hydrothermal Sediment.</title>
        <authorList>
            <person name="Zhou Z."/>
            <person name="Liu Y."/>
            <person name="Xu W."/>
            <person name="Pan J."/>
            <person name="Luo Z.H."/>
            <person name="Li M."/>
        </authorList>
    </citation>
    <scope>NUCLEOTIDE SEQUENCE [LARGE SCALE GENOMIC DNA]</scope>
    <source>
        <strain evidence="1">SpSt-200</strain>
    </source>
</reference>
<dbReference type="EMBL" id="DSIN01000030">
    <property type="protein sequence ID" value="HEF27468.1"/>
    <property type="molecule type" value="Genomic_DNA"/>
</dbReference>
<dbReference type="InterPro" id="IPR025850">
    <property type="entry name" value="SUKH-3"/>
</dbReference>
<accession>A0A1I0JLT7</accession>
<dbReference type="AlphaFoldDB" id="A0A1I0JLT7"/>
<dbReference type="Pfam" id="PF14433">
    <property type="entry name" value="SUKH-3"/>
    <property type="match status" value="1"/>
</dbReference>
<dbReference type="EMBL" id="FOHW01000065">
    <property type="protein sequence ID" value="SEU11448.1"/>
    <property type="molecule type" value="Genomic_DNA"/>
</dbReference>
<name>A0A1I0JLT7_9PSED</name>
<dbReference type="RefSeq" id="WP_074893560.1">
    <property type="nucleotide sequence ID" value="NZ_FOHW01000065.1"/>
</dbReference>
<protein>
    <submittedName>
        <fullName evidence="2">SUKH-3 immunity protein</fullName>
    </submittedName>
</protein>
<evidence type="ECO:0000313" key="3">
    <source>
        <dbReference type="Proteomes" id="UP000182332"/>
    </source>
</evidence>
<evidence type="ECO:0000313" key="1">
    <source>
        <dbReference type="EMBL" id="HEF27468.1"/>
    </source>
</evidence>
<proteinExistence type="predicted"/>
<dbReference type="Proteomes" id="UP000182332">
    <property type="component" value="Unassembled WGS sequence"/>
</dbReference>
<evidence type="ECO:0000313" key="2">
    <source>
        <dbReference type="EMBL" id="SEU11448.1"/>
    </source>
</evidence>
<gene>
    <name evidence="1" type="ORF">ENP23_17075</name>
    <name evidence="2" type="ORF">SAMN05216197_1659</name>
</gene>